<evidence type="ECO:0000256" key="4">
    <source>
        <dbReference type="ARBA" id="ARBA00022840"/>
    </source>
</evidence>
<evidence type="ECO:0000256" key="2">
    <source>
        <dbReference type="ARBA" id="ARBA00022448"/>
    </source>
</evidence>
<reference evidence="6 7" key="1">
    <citation type="journal article" date="2022" name="Syst. Appl. Microbiol.">
        <title>Natronocalculus amylovorans gen. nov., sp. nov., and Natranaeroarchaeum aerophilus sp. nov., dominant culturable amylolytic natronoarchaea from hypersaline soda lakes in southwestern Siberia.</title>
        <authorList>
            <person name="Sorokin D.Y."/>
            <person name="Elcheninov A.G."/>
            <person name="Khizhniak T.V."/>
            <person name="Koenen M."/>
            <person name="Bale N.J."/>
            <person name="Damste J.S.S."/>
            <person name="Kublanov I.V."/>
        </authorList>
    </citation>
    <scope>NUCLEOTIDE SEQUENCE [LARGE SCALE GENOMIC DNA]</scope>
    <source>
        <strain evidence="6 7">AArc-St1-1</strain>
    </source>
</reference>
<protein>
    <submittedName>
        <fullName evidence="6">ABC transporter ATP-binding protein</fullName>
    </submittedName>
</protein>
<comment type="caution">
    <text evidence="6">The sequence shown here is derived from an EMBL/GenBank/DDBJ whole genome shotgun (WGS) entry which is preliminary data.</text>
</comment>
<dbReference type="InterPro" id="IPR003439">
    <property type="entry name" value="ABC_transporter-like_ATP-bd"/>
</dbReference>
<feature type="domain" description="ABC transporter" evidence="5">
    <location>
        <begin position="3"/>
        <end position="230"/>
    </location>
</feature>
<evidence type="ECO:0000256" key="3">
    <source>
        <dbReference type="ARBA" id="ARBA00022741"/>
    </source>
</evidence>
<dbReference type="EMBL" id="JAKRVY010000002">
    <property type="protein sequence ID" value="MCL9813133.1"/>
    <property type="molecule type" value="Genomic_DNA"/>
</dbReference>
<dbReference type="PANTHER" id="PTHR43335">
    <property type="entry name" value="ABC TRANSPORTER, ATP-BINDING PROTEIN"/>
    <property type="match status" value="1"/>
</dbReference>
<dbReference type="InterPro" id="IPR003593">
    <property type="entry name" value="AAA+_ATPase"/>
</dbReference>
<sequence>MMIETTNLTKTFGDVRAVDGMDLAVEEGSLHGFVGPNGAGKTTAMQMLVGLLRPTEGEAYIDGEKAGTIAAKEKIGYAPQEPAFHESMTAKRYLVYMGKTAGMGSRANERADELLDWLDLADAADQTISGFSGGMRRRLSLAQAMIHEPELLILDEPTAELDPTGRRIIIESLEELTEEGITVFVSSHVLAELEQFIDTVSILRDGQLVETNDVSAIQSEYGGQAFSVETSDDERVVALIEGREWISEVRIEGDAIMVATDQPDEFKSELQTLLAEEGILLEGLSEEGSLEEAFADIMAGGEAE</sequence>
<evidence type="ECO:0000313" key="6">
    <source>
        <dbReference type="EMBL" id="MCL9813133.1"/>
    </source>
</evidence>
<keyword evidence="7" id="KW-1185">Reference proteome</keyword>
<dbReference type="RefSeq" id="WP_250595344.1">
    <property type="nucleotide sequence ID" value="NZ_JAKRVY010000002.1"/>
</dbReference>
<keyword evidence="3" id="KW-0547">Nucleotide-binding</keyword>
<dbReference type="PROSITE" id="PS00211">
    <property type="entry name" value="ABC_TRANSPORTER_1"/>
    <property type="match status" value="1"/>
</dbReference>
<dbReference type="GO" id="GO:0016887">
    <property type="term" value="F:ATP hydrolysis activity"/>
    <property type="evidence" value="ECO:0007669"/>
    <property type="project" value="InterPro"/>
</dbReference>
<dbReference type="SUPFAM" id="SSF52540">
    <property type="entry name" value="P-loop containing nucleoside triphosphate hydrolases"/>
    <property type="match status" value="1"/>
</dbReference>
<proteinExistence type="inferred from homology"/>
<dbReference type="GO" id="GO:0005524">
    <property type="term" value="F:ATP binding"/>
    <property type="evidence" value="ECO:0007669"/>
    <property type="project" value="UniProtKB-KW"/>
</dbReference>
<evidence type="ECO:0000256" key="1">
    <source>
        <dbReference type="ARBA" id="ARBA00005417"/>
    </source>
</evidence>
<dbReference type="Pfam" id="PF00005">
    <property type="entry name" value="ABC_tran"/>
    <property type="match status" value="1"/>
</dbReference>
<dbReference type="InterPro" id="IPR017871">
    <property type="entry name" value="ABC_transporter-like_CS"/>
</dbReference>
<dbReference type="SMART" id="SM00382">
    <property type="entry name" value="AAA"/>
    <property type="match status" value="1"/>
</dbReference>
<dbReference type="AlphaFoldDB" id="A0AAE3K4B6"/>
<gene>
    <name evidence="6" type="ORF">AArcSt11_05635</name>
</gene>
<dbReference type="Gene3D" id="3.40.50.300">
    <property type="entry name" value="P-loop containing nucleotide triphosphate hydrolases"/>
    <property type="match status" value="1"/>
</dbReference>
<keyword evidence="4 6" id="KW-0067">ATP-binding</keyword>
<name>A0AAE3K4B6_9EURY</name>
<dbReference type="InterPro" id="IPR027417">
    <property type="entry name" value="P-loop_NTPase"/>
</dbReference>
<organism evidence="6 7">
    <name type="scientific">Natranaeroarchaeum aerophilus</name>
    <dbReference type="NCBI Taxonomy" id="2917711"/>
    <lineage>
        <taxon>Archaea</taxon>
        <taxon>Methanobacteriati</taxon>
        <taxon>Methanobacteriota</taxon>
        <taxon>Stenosarchaea group</taxon>
        <taxon>Halobacteria</taxon>
        <taxon>Halobacteriales</taxon>
        <taxon>Natronoarchaeaceae</taxon>
        <taxon>Natranaeroarchaeum</taxon>
    </lineage>
</organism>
<accession>A0AAE3K4B6</accession>
<dbReference type="PANTHER" id="PTHR43335:SF11">
    <property type="entry name" value="ABC TRANSPORTER RELATED"/>
    <property type="match status" value="1"/>
</dbReference>
<dbReference type="CDD" id="cd03230">
    <property type="entry name" value="ABC_DR_subfamily_A"/>
    <property type="match status" value="1"/>
</dbReference>
<dbReference type="Proteomes" id="UP001202674">
    <property type="component" value="Unassembled WGS sequence"/>
</dbReference>
<keyword evidence="2" id="KW-0813">Transport</keyword>
<comment type="similarity">
    <text evidence="1">Belongs to the ABC transporter superfamily.</text>
</comment>
<evidence type="ECO:0000313" key="7">
    <source>
        <dbReference type="Proteomes" id="UP001202674"/>
    </source>
</evidence>
<dbReference type="PROSITE" id="PS50893">
    <property type="entry name" value="ABC_TRANSPORTER_2"/>
    <property type="match status" value="1"/>
</dbReference>
<evidence type="ECO:0000259" key="5">
    <source>
        <dbReference type="PROSITE" id="PS50893"/>
    </source>
</evidence>